<evidence type="ECO:0000313" key="3">
    <source>
        <dbReference type="Proteomes" id="UP001551695"/>
    </source>
</evidence>
<feature type="domain" description="Potassium/proton antiporter subunit KhtT-like N-terminal" evidence="1">
    <location>
        <begin position="1"/>
        <end position="67"/>
    </location>
</feature>
<name>A0ABV3G336_9NOCA</name>
<organism evidence="2 3">
    <name type="scientific">Nocardia aurea</name>
    <dbReference type="NCBI Taxonomy" id="2144174"/>
    <lineage>
        <taxon>Bacteria</taxon>
        <taxon>Bacillati</taxon>
        <taxon>Actinomycetota</taxon>
        <taxon>Actinomycetes</taxon>
        <taxon>Mycobacteriales</taxon>
        <taxon>Nocardiaceae</taxon>
        <taxon>Nocardia</taxon>
    </lineage>
</organism>
<comment type="caution">
    <text evidence="2">The sequence shown here is derived from an EMBL/GenBank/DDBJ whole genome shotgun (WGS) entry which is preliminary data.</text>
</comment>
<proteinExistence type="predicted"/>
<gene>
    <name evidence="2" type="ORF">AB0I48_31520</name>
</gene>
<keyword evidence="3" id="KW-1185">Reference proteome</keyword>
<evidence type="ECO:0000259" key="1">
    <source>
        <dbReference type="Pfam" id="PF25991"/>
    </source>
</evidence>
<protein>
    <recommendedName>
        <fullName evidence="1">Potassium/proton antiporter subunit KhtT-like N-terminal domain-containing protein</fullName>
    </recommendedName>
</protein>
<reference evidence="2 3" key="1">
    <citation type="submission" date="2024-06" db="EMBL/GenBank/DDBJ databases">
        <title>The Natural Products Discovery Center: Release of the First 8490 Sequenced Strains for Exploring Actinobacteria Biosynthetic Diversity.</title>
        <authorList>
            <person name="Kalkreuter E."/>
            <person name="Kautsar S.A."/>
            <person name="Yang D."/>
            <person name="Bader C.D."/>
            <person name="Teijaro C.N."/>
            <person name="Fluegel L."/>
            <person name="Davis C.M."/>
            <person name="Simpson J.R."/>
            <person name="Lauterbach L."/>
            <person name="Steele A.D."/>
            <person name="Gui C."/>
            <person name="Meng S."/>
            <person name="Li G."/>
            <person name="Viehrig K."/>
            <person name="Ye F."/>
            <person name="Su P."/>
            <person name="Kiefer A.F."/>
            <person name="Nichols A."/>
            <person name="Cepeda A.J."/>
            <person name="Yan W."/>
            <person name="Fan B."/>
            <person name="Jiang Y."/>
            <person name="Adhikari A."/>
            <person name="Zheng C.-J."/>
            <person name="Schuster L."/>
            <person name="Cowan T.M."/>
            <person name="Smanski M.J."/>
            <person name="Chevrette M.G."/>
            <person name="De Carvalho L.P.S."/>
            <person name="Shen B."/>
        </authorList>
    </citation>
    <scope>NUCLEOTIDE SEQUENCE [LARGE SCALE GENOMIC DNA]</scope>
    <source>
        <strain evidence="2 3">NPDC050403</strain>
    </source>
</reference>
<dbReference type="RefSeq" id="WP_355083756.1">
    <property type="nucleotide sequence ID" value="NZ_JBEXKW010000005.1"/>
</dbReference>
<sequence>MDIDRTTVPGTGVLFHLRTPEGAHFALLLETGGTRRLMLYGESDEPIADIALRAEDADRLADLLRGRSVGDRLARVERRLDLLTRERRGTATAHR</sequence>
<accession>A0ABV3G336</accession>
<dbReference type="InterPro" id="IPR058776">
    <property type="entry name" value="KhtT-like_N"/>
</dbReference>
<dbReference type="EMBL" id="JBFAKC010000019">
    <property type="protein sequence ID" value="MEV0712099.1"/>
    <property type="molecule type" value="Genomic_DNA"/>
</dbReference>
<dbReference type="Pfam" id="PF25991">
    <property type="entry name" value="KhtT_N"/>
    <property type="match status" value="1"/>
</dbReference>
<evidence type="ECO:0000313" key="2">
    <source>
        <dbReference type="EMBL" id="MEV0712099.1"/>
    </source>
</evidence>
<dbReference type="Proteomes" id="UP001551695">
    <property type="component" value="Unassembled WGS sequence"/>
</dbReference>